<evidence type="ECO:0000256" key="1">
    <source>
        <dbReference type="SAM" id="MobiDB-lite"/>
    </source>
</evidence>
<accession>K8NY46</accession>
<protein>
    <submittedName>
        <fullName evidence="2">Uncharacterized protein</fullName>
    </submittedName>
</protein>
<evidence type="ECO:0000313" key="2">
    <source>
        <dbReference type="EMBL" id="EKS33409.1"/>
    </source>
</evidence>
<dbReference type="AlphaFoldDB" id="K8NY46"/>
<name>K8NY46_9BRAD</name>
<feature type="compositionally biased region" description="Basic and acidic residues" evidence="1">
    <location>
        <begin position="64"/>
        <end position="75"/>
    </location>
</feature>
<organism evidence="2 3">
    <name type="scientific">Afipia clevelandensis ATCC 49720</name>
    <dbReference type="NCBI Taxonomy" id="883079"/>
    <lineage>
        <taxon>Bacteria</taxon>
        <taxon>Pseudomonadati</taxon>
        <taxon>Pseudomonadota</taxon>
        <taxon>Alphaproteobacteria</taxon>
        <taxon>Hyphomicrobiales</taxon>
        <taxon>Nitrobacteraceae</taxon>
        <taxon>Afipia</taxon>
    </lineage>
</organism>
<feature type="region of interest" description="Disordered" evidence="1">
    <location>
        <begin position="48"/>
        <end position="79"/>
    </location>
</feature>
<dbReference type="HOGENOM" id="CLU_683110_0_0_5"/>
<dbReference type="EMBL" id="AGWY01000013">
    <property type="protein sequence ID" value="EKS33409.1"/>
    <property type="molecule type" value="Genomic_DNA"/>
</dbReference>
<gene>
    <name evidence="2" type="ORF">HMPREF9696_03450</name>
</gene>
<dbReference type="PATRIC" id="fig|883079.3.peg.3530"/>
<proteinExistence type="predicted"/>
<dbReference type="Proteomes" id="UP000001095">
    <property type="component" value="Unassembled WGS sequence"/>
</dbReference>
<sequence length="350" mass="38475">MADYRRKLAEYNAVREPFEEAASAYWSTISEKRRARFAKRRNGETIVAEDYVLTQPPVYSGPPKPRDPTPPEKQPKPRAPLPVVADFLAQAQQHFNFSPRKPVNEIDYKRAYARVAASFGLTRDQAVRVYSFESGGNGKYDVQAGLEGTRPGARAISTALGYNQLLTTNTISILAEHGGLVVKAMHDKAHQASGAQKADLQRKAAIVQQMVAFCKTVPNQWSAHEKLGVTPRGIGVHALNLDMDVGPVLQTLKLMDSVTFAKRKGHNAPLTAAELEMMNLTGDGNGFDMVSMPQSLRVIVPTSNFFQRNGYERNPVAIRNNTVARLLAATDARMDNQVNLQGAKDLAAAF</sequence>
<reference evidence="2 3" key="1">
    <citation type="submission" date="2012-04" db="EMBL/GenBank/DDBJ databases">
        <title>The Genome Sequence of Afipia clevelandensis ATCC 49720.</title>
        <authorList>
            <consortium name="The Broad Institute Genome Sequencing Platform"/>
            <person name="Earl A."/>
            <person name="Ward D."/>
            <person name="Feldgarden M."/>
            <person name="Gevers D."/>
            <person name="Huys G."/>
            <person name="Walker B."/>
            <person name="Young S.K."/>
            <person name="Zeng Q."/>
            <person name="Gargeya S."/>
            <person name="Fitzgerald M."/>
            <person name="Haas B."/>
            <person name="Abouelleil A."/>
            <person name="Alvarado L."/>
            <person name="Arachchi H.M."/>
            <person name="Berlin A."/>
            <person name="Chapman S.B."/>
            <person name="Goldberg J."/>
            <person name="Griggs A."/>
            <person name="Gujja S."/>
            <person name="Hansen M."/>
            <person name="Howarth C."/>
            <person name="Imamovic A."/>
            <person name="Larimer J."/>
            <person name="McCowen C."/>
            <person name="Montmayeur A."/>
            <person name="Murphy C."/>
            <person name="Neiman D."/>
            <person name="Pearson M."/>
            <person name="Priest M."/>
            <person name="Roberts A."/>
            <person name="Saif S."/>
            <person name="Shea T."/>
            <person name="Sisk P."/>
            <person name="Sykes S."/>
            <person name="Wortman J."/>
            <person name="Nusbaum C."/>
            <person name="Birren B."/>
        </authorList>
    </citation>
    <scope>NUCLEOTIDE SEQUENCE [LARGE SCALE GENOMIC DNA]</scope>
    <source>
        <strain evidence="2 3">ATCC 49720</strain>
    </source>
</reference>
<comment type="caution">
    <text evidence="2">The sequence shown here is derived from an EMBL/GenBank/DDBJ whole genome shotgun (WGS) entry which is preliminary data.</text>
</comment>
<evidence type="ECO:0000313" key="3">
    <source>
        <dbReference type="Proteomes" id="UP000001095"/>
    </source>
</evidence>
<keyword evidence="3" id="KW-1185">Reference proteome</keyword>
<dbReference type="RefSeq" id="WP_002714320.1">
    <property type="nucleotide sequence ID" value="NZ_KB375281.1"/>
</dbReference>